<dbReference type="InterPro" id="IPR037018">
    <property type="entry name" value="GH65_N"/>
</dbReference>
<dbReference type="Pfam" id="PF03632">
    <property type="entry name" value="Glyco_hydro_65m"/>
    <property type="match status" value="1"/>
</dbReference>
<evidence type="ECO:0000259" key="9">
    <source>
        <dbReference type="Pfam" id="PF03636"/>
    </source>
</evidence>
<feature type="compositionally biased region" description="Polar residues" evidence="6">
    <location>
        <begin position="810"/>
        <end position="819"/>
    </location>
</feature>
<protein>
    <submittedName>
        <fullName evidence="10">Putative glycosyl hydrolase</fullName>
        <ecNumber evidence="10">3.2.1.-</ecNumber>
    </submittedName>
</protein>
<feature type="active site" description="Proton donor" evidence="4">
    <location>
        <position position="488"/>
    </location>
</feature>
<dbReference type="Proteomes" id="UP000554965">
    <property type="component" value="Unassembled WGS sequence"/>
</dbReference>
<evidence type="ECO:0000256" key="3">
    <source>
        <dbReference type="ARBA" id="ARBA00023295"/>
    </source>
</evidence>
<dbReference type="FunFam" id="1.50.10.10:FF:000029">
    <property type="entry name" value="Family 65 glycosyl hydrolase"/>
    <property type="match status" value="1"/>
</dbReference>
<dbReference type="GO" id="GO:0016757">
    <property type="term" value="F:glycosyltransferase activity"/>
    <property type="evidence" value="ECO:0007669"/>
    <property type="project" value="UniProtKB-ARBA"/>
</dbReference>
<dbReference type="InterPro" id="IPR005196">
    <property type="entry name" value="Glyco_hydro_65_N"/>
</dbReference>
<dbReference type="Gene3D" id="2.70.98.40">
    <property type="entry name" value="Glycoside hydrolase, family 65, N-terminal domain"/>
    <property type="match status" value="1"/>
</dbReference>
<dbReference type="SUPFAM" id="SSF74650">
    <property type="entry name" value="Galactose mutarotase-like"/>
    <property type="match status" value="1"/>
</dbReference>
<comment type="caution">
    <text evidence="10">The sequence shown here is derived from an EMBL/GenBank/DDBJ whole genome shotgun (WGS) entry which is preliminary data.</text>
</comment>
<dbReference type="GO" id="GO:0005975">
    <property type="term" value="P:carbohydrate metabolic process"/>
    <property type="evidence" value="ECO:0007669"/>
    <property type="project" value="InterPro"/>
</dbReference>
<feature type="domain" description="Glycoside hydrolase family 65 N-terminal" evidence="9">
    <location>
        <begin position="16"/>
        <end position="270"/>
    </location>
</feature>
<dbReference type="EC" id="3.2.1.-" evidence="10"/>
<evidence type="ECO:0000256" key="4">
    <source>
        <dbReference type="PIRSR" id="PIRSR036289-50"/>
    </source>
</evidence>
<dbReference type="InterPro" id="IPR005195">
    <property type="entry name" value="Glyco_hydro_65_M"/>
</dbReference>
<gene>
    <name evidence="10" type="ORF">MSIMFB_01106</name>
</gene>
<evidence type="ECO:0000256" key="2">
    <source>
        <dbReference type="ARBA" id="ARBA00022801"/>
    </source>
</evidence>
<evidence type="ECO:0000313" key="10">
    <source>
        <dbReference type="EMBL" id="SOJ53607.1"/>
    </source>
</evidence>
<dbReference type="InterPro" id="IPR011013">
    <property type="entry name" value="Gal_mutarotase_sf_dom"/>
</dbReference>
<dbReference type="FunFam" id="2.70.98.40:FF:000001">
    <property type="entry name" value="Family 65 glycosyl hydrolase"/>
    <property type="match status" value="1"/>
</dbReference>
<dbReference type="InterPro" id="IPR005194">
    <property type="entry name" value="Glyco_hydro_65_C"/>
</dbReference>
<dbReference type="Pfam" id="PF03633">
    <property type="entry name" value="Glyco_hydro_65C"/>
    <property type="match status" value="1"/>
</dbReference>
<keyword evidence="11" id="KW-1185">Reference proteome</keyword>
<dbReference type="PANTHER" id="PTHR11051">
    <property type="entry name" value="GLYCOSYL HYDROLASE-RELATED"/>
    <property type="match status" value="1"/>
</dbReference>
<feature type="domain" description="Glycoside hydrolase family 65 C-terminal" evidence="8">
    <location>
        <begin position="687"/>
        <end position="750"/>
    </location>
</feature>
<evidence type="ECO:0000313" key="11">
    <source>
        <dbReference type="Proteomes" id="UP000554965"/>
    </source>
</evidence>
<evidence type="ECO:0000256" key="1">
    <source>
        <dbReference type="ARBA" id="ARBA00006768"/>
    </source>
</evidence>
<dbReference type="InterPro" id="IPR012341">
    <property type="entry name" value="6hp_glycosidase-like_sf"/>
</dbReference>
<evidence type="ECO:0000256" key="6">
    <source>
        <dbReference type="SAM" id="MobiDB-lite"/>
    </source>
</evidence>
<dbReference type="Gene3D" id="1.50.10.10">
    <property type="match status" value="1"/>
</dbReference>
<feature type="domain" description="Glycoside hydrolase family 65 central catalytic" evidence="7">
    <location>
        <begin position="327"/>
        <end position="678"/>
    </location>
</feature>
<dbReference type="PANTHER" id="PTHR11051:SF13">
    <property type="entry name" value="GLYCOSYL TRANSFERASE"/>
    <property type="match status" value="1"/>
</dbReference>
<accession>A0A7Z7IHP9</accession>
<evidence type="ECO:0000256" key="5">
    <source>
        <dbReference type="PIRSR" id="PIRSR036289-51"/>
    </source>
</evidence>
<evidence type="ECO:0000259" key="7">
    <source>
        <dbReference type="Pfam" id="PF03632"/>
    </source>
</evidence>
<feature type="compositionally biased region" description="Pro residues" evidence="6">
    <location>
        <begin position="790"/>
        <end position="804"/>
    </location>
</feature>
<feature type="region of interest" description="Disordered" evidence="6">
    <location>
        <begin position="763"/>
        <end position="825"/>
    </location>
</feature>
<dbReference type="EMBL" id="OCTY01000002">
    <property type="protein sequence ID" value="SOJ53607.1"/>
    <property type="molecule type" value="Genomic_DNA"/>
</dbReference>
<name>A0A7Z7IHP9_9MYCO</name>
<feature type="compositionally biased region" description="Pro residues" evidence="6">
    <location>
        <begin position="767"/>
        <end position="776"/>
    </location>
</feature>
<dbReference type="AlphaFoldDB" id="A0A7Z7IHP9"/>
<dbReference type="PIRSF" id="PIRSF036289">
    <property type="entry name" value="Glycosyl_hydrolase_malt_phosph"/>
    <property type="match status" value="1"/>
</dbReference>
<dbReference type="Gene3D" id="2.60.420.10">
    <property type="entry name" value="Maltose phosphorylase, domain 3"/>
    <property type="match status" value="1"/>
</dbReference>
<dbReference type="GO" id="GO:0030246">
    <property type="term" value="F:carbohydrate binding"/>
    <property type="evidence" value="ECO:0007669"/>
    <property type="project" value="InterPro"/>
</dbReference>
<dbReference type="GO" id="GO:0004553">
    <property type="term" value="F:hydrolase activity, hydrolyzing O-glycosyl compounds"/>
    <property type="evidence" value="ECO:0007669"/>
    <property type="project" value="TreeGrafter"/>
</dbReference>
<feature type="binding site" evidence="5">
    <location>
        <begin position="361"/>
        <end position="362"/>
    </location>
    <ligand>
        <name>substrate</name>
    </ligand>
</feature>
<dbReference type="InterPro" id="IPR017045">
    <property type="entry name" value="Malt_Pase/Glycosyl_Hdrlase"/>
</dbReference>
<comment type="similarity">
    <text evidence="1">Belongs to the glycosyl hydrolase 65 family.</text>
</comment>
<sequence>MITEEAFPVEPWQVRETRLNLNLLAQSESLFALSNGHIGLRGNLDEGEPYGLPGTYLNSFYEIRPLPYAEAGYGYPEAGQTVVDVTNGKIIRLMVDDEPFDVRYGELIDHERILDLRAGTMTRRAHWCSPTGKQVKVVSTRMVSLVQRSVAAIEYVVEAVGEFARVTVQSELVTNEDQPETSDDPRVSAILEHPLEAVEHESSGSGALLMHRTRASALMMAATMDHEVEVPGRVEISTDARADLARTTVICGLRPGQKLRIVKYLAYGWSSLRSRPALRDQAAAALHSARYSGWQGLVDGQRAYLDDFWDSADVEVEGDPESQQAVRFGLFHLLQASARAERRAIPSKGLTGTGYDGHAFWDTEGFVLPVLTYTLPHAVADALRWRASTLNLARERAAELGLNGAAFPWRTIRGQECSAYWPAGTAAWHINADIAMAFERYRTVTGDHSLEAECGLEVLIETARLWMSLGHHDRHGVWHLDGVTGPDEYTAIVRDNVFTNLMAAHNLLTAADASTRHPDKAAEFGVTTEEMAAWRDAAAATHIPYDEELGVHQQCEGFTTFAEWDFEANTTYPLLLHEAYVRLYPTQVIKQADLVLAMQWQSHAFTPEQKARNVDYYERRMVRDSSLSACTQAVMCADVGHLELAHDYAYEAALIDLRDLHQNTRDGLHMASLAGAWTALVAGFGGLRDDEGILSIDPQLPDGISCLRFRLRWQGYRLTVDVKHADVTYTLRDGPGGKLTIRHAGKDLTLDTDSPTTLTVRHREPLLPAPPQPPGREPFHRRAMAQAPVPASPAPPRELPPARLPLPHNQRLTRATATGVTFAKR</sequence>
<dbReference type="InterPro" id="IPR008928">
    <property type="entry name" value="6-hairpin_glycosidase_sf"/>
</dbReference>
<evidence type="ECO:0000259" key="8">
    <source>
        <dbReference type="Pfam" id="PF03633"/>
    </source>
</evidence>
<reference evidence="10 11" key="1">
    <citation type="submission" date="2017-10" db="EMBL/GenBank/DDBJ databases">
        <authorList>
            <consortium name="Urmite Genomes"/>
        </authorList>
    </citation>
    <scope>NUCLEOTIDE SEQUENCE [LARGE SCALE GENOMIC DNA]</scope>
    <source>
        <strain evidence="10 11">FB-527</strain>
    </source>
</reference>
<dbReference type="SUPFAM" id="SSF48208">
    <property type="entry name" value="Six-hairpin glycosidases"/>
    <property type="match status" value="1"/>
</dbReference>
<dbReference type="Pfam" id="PF03636">
    <property type="entry name" value="Glyco_hydro_65N"/>
    <property type="match status" value="1"/>
</dbReference>
<proteinExistence type="inferred from homology"/>
<keyword evidence="3 10" id="KW-0326">Glycosidase</keyword>
<feature type="binding site" evidence="5">
    <location>
        <begin position="590"/>
        <end position="591"/>
    </location>
    <ligand>
        <name>substrate</name>
    </ligand>
</feature>
<keyword evidence="2 10" id="KW-0378">Hydrolase</keyword>
<organism evidence="10 11">
    <name type="scientific">Mycobacterium simulans</name>
    <dbReference type="NCBI Taxonomy" id="627089"/>
    <lineage>
        <taxon>Bacteria</taxon>
        <taxon>Bacillati</taxon>
        <taxon>Actinomycetota</taxon>
        <taxon>Actinomycetes</taxon>
        <taxon>Mycobacteriales</taxon>
        <taxon>Mycobacteriaceae</taxon>
        <taxon>Mycobacterium</taxon>
    </lineage>
</organism>